<reference evidence="1" key="1">
    <citation type="submission" date="2013-05" db="EMBL/GenBank/DDBJ databases">
        <authorList>
            <person name="Harkins D.M."/>
            <person name="Durkin A.S."/>
            <person name="Brinkac L.M."/>
            <person name="Haft D.H."/>
            <person name="Selengut J.D."/>
            <person name="Sanka R."/>
            <person name="DePew J."/>
            <person name="Purushe J."/>
            <person name="Hartskeerl R.A."/>
            <person name="Ahmed A."/>
            <person name="van der Linden H."/>
            <person name="Goris M.G.A."/>
            <person name="Vinetz J.M."/>
            <person name="Sutton G.G."/>
            <person name="Nierman W.C."/>
            <person name="Fouts D.E."/>
        </authorList>
    </citation>
    <scope>NUCLEOTIDE SEQUENCE [LARGE SCALE GENOMIC DNA]</scope>
    <source>
        <strain evidence="1">L 60</strain>
    </source>
</reference>
<evidence type="ECO:0000313" key="1">
    <source>
        <dbReference type="EMBL" id="EQA64292.1"/>
    </source>
</evidence>
<evidence type="ECO:0000313" key="2">
    <source>
        <dbReference type="Proteomes" id="UP000018747"/>
    </source>
</evidence>
<gene>
    <name evidence="1" type="ORF">LEP1GSC062_3774</name>
</gene>
<protein>
    <submittedName>
        <fullName evidence="1">Uncharacterized protein</fullName>
    </submittedName>
</protein>
<sequence length="39" mass="4625">MQREKKQFKYPKSALVVMEESDRIFVRAGDSFNRYLAEG</sequence>
<dbReference type="AlphaFoldDB" id="V6I3S5"/>
<organism evidence="1 2">
    <name type="scientific">Leptospira alexanderi serovar Manhao 3 str. L 60</name>
    <dbReference type="NCBI Taxonomy" id="1049759"/>
    <lineage>
        <taxon>Bacteria</taxon>
        <taxon>Pseudomonadati</taxon>
        <taxon>Spirochaetota</taxon>
        <taxon>Spirochaetia</taxon>
        <taxon>Leptospirales</taxon>
        <taxon>Leptospiraceae</taxon>
        <taxon>Leptospira</taxon>
    </lineage>
</organism>
<name>V6I3S5_9LEPT</name>
<dbReference type="Proteomes" id="UP000018747">
    <property type="component" value="Unassembled WGS sequence"/>
</dbReference>
<keyword evidence="2" id="KW-1185">Reference proteome</keyword>
<dbReference type="EMBL" id="AHMT02000008">
    <property type="protein sequence ID" value="EQA64292.1"/>
    <property type="molecule type" value="Genomic_DNA"/>
</dbReference>
<accession>V6I3S5</accession>
<comment type="caution">
    <text evidence="1">The sequence shown here is derived from an EMBL/GenBank/DDBJ whole genome shotgun (WGS) entry which is preliminary data.</text>
</comment>
<proteinExistence type="predicted"/>